<organism evidence="2 3">
    <name type="scientific">Acidianus brierleyi</name>
    <dbReference type="NCBI Taxonomy" id="41673"/>
    <lineage>
        <taxon>Archaea</taxon>
        <taxon>Thermoproteota</taxon>
        <taxon>Thermoprotei</taxon>
        <taxon>Sulfolobales</taxon>
        <taxon>Sulfolobaceae</taxon>
        <taxon>Acidianus</taxon>
    </lineage>
</organism>
<dbReference type="EMBL" id="CP029289">
    <property type="protein sequence ID" value="AWR93981.1"/>
    <property type="molecule type" value="Genomic_DNA"/>
</dbReference>
<keyword evidence="3" id="KW-1185">Reference proteome</keyword>
<gene>
    <name evidence="2" type="ORF">DFR85_04445</name>
</gene>
<sequence>MEKVDIRHRQLTKTFPIYVFIEVFYFYEMFENDGISFITKIIILLAIIFGINLLVLVDYNNYTSKKIKGY</sequence>
<evidence type="ECO:0000313" key="2">
    <source>
        <dbReference type="EMBL" id="AWR93981.1"/>
    </source>
</evidence>
<keyword evidence="1" id="KW-1133">Transmembrane helix</keyword>
<keyword evidence="1" id="KW-0812">Transmembrane</keyword>
<dbReference type="Proteomes" id="UP000248044">
    <property type="component" value="Chromosome"/>
</dbReference>
<dbReference type="AlphaFoldDB" id="A0A2U9ID80"/>
<accession>A0A2U9ID80</accession>
<dbReference type="RefSeq" id="WP_110269865.1">
    <property type="nucleotide sequence ID" value="NZ_CP029289.2"/>
</dbReference>
<feature type="transmembrane region" description="Helical" evidence="1">
    <location>
        <begin position="12"/>
        <end position="30"/>
    </location>
</feature>
<dbReference type="GeneID" id="36831379"/>
<keyword evidence="1" id="KW-0472">Membrane</keyword>
<evidence type="ECO:0000256" key="1">
    <source>
        <dbReference type="SAM" id="Phobius"/>
    </source>
</evidence>
<name>A0A2U9ID80_9CREN</name>
<reference evidence="2 3" key="1">
    <citation type="submission" date="2018-05" db="EMBL/GenBank/DDBJ databases">
        <title>Complete Genome Sequences of Extremely Thermoacidophilic, Metal-Mobilizing Type-Strain Members of the Archaeal Family Sulfolobaceae: Acidianus brierleyi DSM-1651T, Acidianus sulfidivorans DSM-18786T, Metallosphaera hakonensis DSM-7519T, and Metallosphaera prunae DSM-10039T.</title>
        <authorList>
            <person name="Counts J.A."/>
            <person name="Kelly R.M."/>
        </authorList>
    </citation>
    <scope>NUCLEOTIDE SEQUENCE [LARGE SCALE GENOMIC DNA]</scope>
    <source>
        <strain evidence="2 3">DSM 1651</strain>
    </source>
</reference>
<feature type="transmembrane region" description="Helical" evidence="1">
    <location>
        <begin position="36"/>
        <end position="57"/>
    </location>
</feature>
<proteinExistence type="predicted"/>
<protein>
    <submittedName>
        <fullName evidence="2">Uncharacterized protein</fullName>
    </submittedName>
</protein>
<dbReference type="KEGG" id="abri:DFR85_04445"/>
<evidence type="ECO:0000313" key="3">
    <source>
        <dbReference type="Proteomes" id="UP000248044"/>
    </source>
</evidence>